<reference evidence="2 3" key="1">
    <citation type="submission" date="2017-05" db="EMBL/GenBank/DDBJ databases">
        <authorList>
            <person name="Varghese N."/>
            <person name="Submissions S."/>
        </authorList>
    </citation>
    <scope>NUCLEOTIDE SEQUENCE [LARGE SCALE GENOMIC DNA]</scope>
    <source>
        <strain evidence="2 3">DSM 19504</strain>
    </source>
</reference>
<dbReference type="OrthoDB" id="325470at2157"/>
<keyword evidence="3" id="KW-1185">Reference proteome</keyword>
<evidence type="ECO:0000313" key="2">
    <source>
        <dbReference type="EMBL" id="SMO47613.1"/>
    </source>
</evidence>
<organism evidence="2 3">
    <name type="scientific">Halorubrum cibi</name>
    <dbReference type="NCBI Taxonomy" id="413815"/>
    <lineage>
        <taxon>Archaea</taxon>
        <taxon>Methanobacteriati</taxon>
        <taxon>Methanobacteriota</taxon>
        <taxon>Stenosarchaea group</taxon>
        <taxon>Halobacteria</taxon>
        <taxon>Halobacteriales</taxon>
        <taxon>Haloferacaceae</taxon>
        <taxon>Halorubrum</taxon>
    </lineage>
</organism>
<dbReference type="Proteomes" id="UP000319712">
    <property type="component" value="Unassembled WGS sequence"/>
</dbReference>
<keyword evidence="1" id="KW-1133">Transmembrane helix</keyword>
<name>A0A521BKG3_9EURY</name>
<proteinExistence type="predicted"/>
<sequence>MTDEDVDDASEGRAVDHADDVGGTRLARRWRALDRGWQALCLGLAIVFVHLVIYPV</sequence>
<evidence type="ECO:0000313" key="3">
    <source>
        <dbReference type="Proteomes" id="UP000319712"/>
    </source>
</evidence>
<protein>
    <submittedName>
        <fullName evidence="2">Uncharacterized protein</fullName>
    </submittedName>
</protein>
<dbReference type="RefSeq" id="WP_185955674.1">
    <property type="nucleotide sequence ID" value="NZ_FXTD01000002.1"/>
</dbReference>
<feature type="transmembrane region" description="Helical" evidence="1">
    <location>
        <begin position="36"/>
        <end position="54"/>
    </location>
</feature>
<dbReference type="AlphaFoldDB" id="A0A521BKG3"/>
<keyword evidence="1" id="KW-0812">Transmembrane</keyword>
<keyword evidence="1" id="KW-0472">Membrane</keyword>
<accession>A0A521BKG3</accession>
<gene>
    <name evidence="2" type="ORF">SAMN06264867_102311</name>
</gene>
<evidence type="ECO:0000256" key="1">
    <source>
        <dbReference type="SAM" id="Phobius"/>
    </source>
</evidence>
<dbReference type="EMBL" id="FXTD01000002">
    <property type="protein sequence ID" value="SMO47613.1"/>
    <property type="molecule type" value="Genomic_DNA"/>
</dbReference>